<reference evidence="1 2" key="1">
    <citation type="journal article" date="2023" name="ACS Omega">
        <title>Identification of the Neoaspergillic Acid Biosynthesis Gene Cluster by Establishing an In Vitro CRISPR-Ribonucleoprotein Genetic System in Aspergillus melleus.</title>
        <authorList>
            <person name="Yuan B."/>
            <person name="Grau M.F."/>
            <person name="Murata R.M."/>
            <person name="Torok T."/>
            <person name="Venkateswaran K."/>
            <person name="Stajich J.E."/>
            <person name="Wang C.C.C."/>
        </authorList>
    </citation>
    <scope>NUCLEOTIDE SEQUENCE [LARGE SCALE GENOMIC DNA]</scope>
    <source>
        <strain evidence="1 2">IMV 1140</strain>
    </source>
</reference>
<proteinExistence type="predicted"/>
<sequence length="521" mass="56565">MTATAGFLSGHPPSPPQSTGGATPEPLRNPCIVIRYNQPGAVDSSALHGNGVPDEATYGSSSQSSMEYHKSPFSHTMPLPPAQMIPNGVQVETPPPTSDDDFLRGGSSSPSQWLSPPARSRPHPKARLRKAPRSPRRSGGKQRKTDYPGMPGPLSELTKHMTGVPIKDMEEWVHRPIEVRQQVAKEKGKIARPMNSFMLYRSAYAERAKSWFAQSNHQVVSRTAGESWRLESPEIRKKYEVLAKIEKINHERAHPGYRFTPEKDRKKRDKPPETGRRQCVEGASQSSPFSSHTARSVSSDLGSGWDSRGSTPFGFVDHGLPAGGYLNSSWHSSNPGRPAPSMMSPPEPSQFMQQTVLPSLMGSHVEDVRFRRVGLQDVQYTTSTALAGLPGAAHHELLQPPTAPGAGPDGQLDPQLLGYQGDASNGGPAYGNSHFPAWHETAANNLYLPTTLSPTSLNYPAGSAYHSGSAYQPGSYQSGSAYQTGSPAAMDGREAWDPNHDRSMETGGEFDSWINSHQSGY</sequence>
<evidence type="ECO:0000313" key="2">
    <source>
        <dbReference type="Proteomes" id="UP001177260"/>
    </source>
</evidence>
<dbReference type="EMBL" id="JAOPJF010000003">
    <property type="protein sequence ID" value="KAK1149519.1"/>
    <property type="molecule type" value="Genomic_DNA"/>
</dbReference>
<accession>A0ACC3BF94</accession>
<protein>
    <submittedName>
        <fullName evidence="1">Uncharacterized protein</fullName>
    </submittedName>
</protein>
<keyword evidence="2" id="KW-1185">Reference proteome</keyword>
<organism evidence="1 2">
    <name type="scientific">Aspergillus melleus</name>
    <dbReference type="NCBI Taxonomy" id="138277"/>
    <lineage>
        <taxon>Eukaryota</taxon>
        <taxon>Fungi</taxon>
        <taxon>Dikarya</taxon>
        <taxon>Ascomycota</taxon>
        <taxon>Pezizomycotina</taxon>
        <taxon>Eurotiomycetes</taxon>
        <taxon>Eurotiomycetidae</taxon>
        <taxon>Eurotiales</taxon>
        <taxon>Aspergillaceae</taxon>
        <taxon>Aspergillus</taxon>
        <taxon>Aspergillus subgen. Circumdati</taxon>
    </lineage>
</organism>
<comment type="caution">
    <text evidence="1">The sequence shown here is derived from an EMBL/GenBank/DDBJ whole genome shotgun (WGS) entry which is preliminary data.</text>
</comment>
<gene>
    <name evidence="1" type="ORF">N8T08_005068</name>
</gene>
<dbReference type="Proteomes" id="UP001177260">
    <property type="component" value="Unassembled WGS sequence"/>
</dbReference>
<evidence type="ECO:0000313" key="1">
    <source>
        <dbReference type="EMBL" id="KAK1149519.1"/>
    </source>
</evidence>
<name>A0ACC3BF94_9EURO</name>